<evidence type="ECO:0000313" key="2">
    <source>
        <dbReference type="EMBL" id="MBC8577188.1"/>
    </source>
</evidence>
<feature type="transmembrane region" description="Helical" evidence="1">
    <location>
        <begin position="6"/>
        <end position="25"/>
    </location>
</feature>
<dbReference type="RefSeq" id="WP_262400653.1">
    <property type="nucleotide sequence ID" value="NZ_JACRTB010000023.1"/>
</dbReference>
<proteinExistence type="predicted"/>
<name>A0ABR7NLA8_9FIRM</name>
<dbReference type="EMBL" id="JACRTB010000023">
    <property type="protein sequence ID" value="MBC8577188.1"/>
    <property type="molecule type" value="Genomic_DNA"/>
</dbReference>
<keyword evidence="1" id="KW-1133">Transmembrane helix</keyword>
<protein>
    <recommendedName>
        <fullName evidence="4">Stage III sporulation protein AF</fullName>
    </recommendedName>
</protein>
<keyword evidence="1" id="KW-0812">Transmembrane</keyword>
<keyword evidence="3" id="KW-1185">Reference proteome</keyword>
<evidence type="ECO:0008006" key="4">
    <source>
        <dbReference type="Google" id="ProtNLM"/>
    </source>
</evidence>
<sequence length="155" mass="16708">MNDLKAFCMTICIISLLSVLIRVIAPSRMKRQVEMAVSLFLLLCLLTPLTRLSLPDWGNLSGAGPAPAAQLDTELLLEREVGRRLEEAVSEKLGENGIFPEEIRIDITVAGDQIGIDAVSVALRAQDGQLSGRAQALAEELLGTEVLVTAGREVQ</sequence>
<accession>A0ABR7NLA8</accession>
<evidence type="ECO:0000313" key="3">
    <source>
        <dbReference type="Proteomes" id="UP000658131"/>
    </source>
</evidence>
<comment type="caution">
    <text evidence="2">The sequence shown here is derived from an EMBL/GenBank/DDBJ whole genome shotgun (WGS) entry which is preliminary data.</text>
</comment>
<reference evidence="2 3" key="1">
    <citation type="submission" date="2020-08" db="EMBL/GenBank/DDBJ databases">
        <title>Genome public.</title>
        <authorList>
            <person name="Liu C."/>
            <person name="Sun Q."/>
        </authorList>
    </citation>
    <scope>NUCLEOTIDE SEQUENCE [LARGE SCALE GENOMIC DNA]</scope>
    <source>
        <strain evidence="2 3">BX1</strain>
    </source>
</reference>
<evidence type="ECO:0000256" key="1">
    <source>
        <dbReference type="SAM" id="Phobius"/>
    </source>
</evidence>
<organism evidence="2 3">
    <name type="scientific">Yanshouia hominis</name>
    <dbReference type="NCBI Taxonomy" id="2763673"/>
    <lineage>
        <taxon>Bacteria</taxon>
        <taxon>Bacillati</taxon>
        <taxon>Bacillota</taxon>
        <taxon>Clostridia</taxon>
        <taxon>Eubacteriales</taxon>
        <taxon>Oscillospiraceae</taxon>
        <taxon>Yanshouia</taxon>
    </lineage>
</organism>
<dbReference type="Proteomes" id="UP000658131">
    <property type="component" value="Unassembled WGS sequence"/>
</dbReference>
<keyword evidence="1" id="KW-0472">Membrane</keyword>
<gene>
    <name evidence="2" type="ORF">H8717_12320</name>
</gene>